<dbReference type="PANTHER" id="PTHR43153">
    <property type="entry name" value="ELECTRON TRANSFER FLAVOPROTEIN ALPHA"/>
    <property type="match status" value="1"/>
</dbReference>
<evidence type="ECO:0000313" key="4">
    <source>
        <dbReference type="EMBL" id="KHJ56158.1"/>
    </source>
</evidence>
<evidence type="ECO:0000256" key="1">
    <source>
        <dbReference type="ARBA" id="ARBA00005817"/>
    </source>
</evidence>
<dbReference type="GO" id="GO:0033539">
    <property type="term" value="P:fatty acid beta-oxidation using acyl-CoA dehydrogenase"/>
    <property type="evidence" value="ECO:0007669"/>
    <property type="project" value="TreeGrafter"/>
</dbReference>
<sequence length="390" mass="40410">MTRQRKDPRLELARLLVPGTARPRYDRRGAEAAPRRRVDPRAGIIAQMVATGPRLRLDRGQCAGPVTGMAQTQATSPGTDRVVSVEDPAFWVLVFADPGDGRLSPVDRQVLGAARQLAGTGGGVVLAAEGPPTDAGSAGADRVIALPKAAHPEDRAQLALALIDAVRPRHVLAAETGDGGDLARRIAVERGQALFAGVEQISARGVVRALPGRGLDQVAEAAPVMTIAPEMILPHGADRREARPMVIGDLPGGQRMAEVIRPQAGSLPLGEAGFVVSAGNGIHDFDLFREVAALLGATPGASRVVCDAGLMPRTAQVGASGTVLAADCYLALGIAGAPQHLQGIAGCEHVVAVNTDLHAAMIERAGLAIVADAQPVMEALKRLLVAERQS</sequence>
<dbReference type="Proteomes" id="UP000030826">
    <property type="component" value="Unassembled WGS sequence"/>
</dbReference>
<evidence type="ECO:0000313" key="5">
    <source>
        <dbReference type="Proteomes" id="UP000030826"/>
    </source>
</evidence>
<dbReference type="RefSeq" id="WP_039189611.1">
    <property type="nucleotide sequence ID" value="NZ_JRFJ01000001.1"/>
</dbReference>
<name>A0A0B1Q5P5_9HYPH</name>
<dbReference type="Pfam" id="PF01012">
    <property type="entry name" value="ETF"/>
    <property type="match status" value="1"/>
</dbReference>
<dbReference type="PANTHER" id="PTHR43153:SF1">
    <property type="entry name" value="ELECTRON TRANSFER FLAVOPROTEIN SUBUNIT ALPHA, MITOCHONDRIAL"/>
    <property type="match status" value="1"/>
</dbReference>
<organism evidence="4 5">
    <name type="scientific">Aureimonas altamirensis</name>
    <dbReference type="NCBI Taxonomy" id="370622"/>
    <lineage>
        <taxon>Bacteria</taxon>
        <taxon>Pseudomonadati</taxon>
        <taxon>Pseudomonadota</taxon>
        <taxon>Alphaproteobacteria</taxon>
        <taxon>Hyphomicrobiales</taxon>
        <taxon>Aurantimonadaceae</taxon>
        <taxon>Aureimonas</taxon>
    </lineage>
</organism>
<accession>A0A0B1Q5P5</accession>
<dbReference type="Gene3D" id="3.40.50.1220">
    <property type="entry name" value="TPP-binding domain"/>
    <property type="match status" value="1"/>
</dbReference>
<dbReference type="Pfam" id="PF00766">
    <property type="entry name" value="ETF_alpha"/>
    <property type="match status" value="1"/>
</dbReference>
<dbReference type="InterPro" id="IPR001308">
    <property type="entry name" value="ETF_a/FixB"/>
</dbReference>
<keyword evidence="2" id="KW-0249">Electron transport</keyword>
<dbReference type="InterPro" id="IPR014730">
    <property type="entry name" value="ETF_a/b_N"/>
</dbReference>
<protein>
    <recommendedName>
        <fullName evidence="3">Electron transfer flavoprotein alpha/beta-subunit N-terminal domain-containing protein</fullName>
    </recommendedName>
</protein>
<dbReference type="OrthoDB" id="8584059at2"/>
<dbReference type="SMART" id="SM00893">
    <property type="entry name" value="ETF"/>
    <property type="match status" value="1"/>
</dbReference>
<dbReference type="SUPFAM" id="SSF52467">
    <property type="entry name" value="DHS-like NAD/FAD-binding domain"/>
    <property type="match status" value="1"/>
</dbReference>
<comment type="caution">
    <text evidence="4">The sequence shown here is derived from an EMBL/GenBank/DDBJ whole genome shotgun (WGS) entry which is preliminary data.</text>
</comment>
<dbReference type="Gene3D" id="3.40.50.620">
    <property type="entry name" value="HUPs"/>
    <property type="match status" value="1"/>
</dbReference>
<evidence type="ECO:0000259" key="3">
    <source>
        <dbReference type="SMART" id="SM00893"/>
    </source>
</evidence>
<dbReference type="InterPro" id="IPR029035">
    <property type="entry name" value="DHS-like_NAD/FAD-binding_dom"/>
</dbReference>
<dbReference type="GO" id="GO:0050660">
    <property type="term" value="F:flavin adenine dinucleotide binding"/>
    <property type="evidence" value="ECO:0007669"/>
    <property type="project" value="InterPro"/>
</dbReference>
<feature type="domain" description="Electron transfer flavoprotein alpha/beta-subunit N-terminal" evidence="3">
    <location>
        <begin position="92"/>
        <end position="260"/>
    </location>
</feature>
<gene>
    <name evidence="4" type="ORF">LA66_06080</name>
</gene>
<dbReference type="STRING" id="370622.LA66_06080"/>
<dbReference type="EMBL" id="JRFJ01000001">
    <property type="protein sequence ID" value="KHJ56158.1"/>
    <property type="molecule type" value="Genomic_DNA"/>
</dbReference>
<dbReference type="GO" id="GO:0009055">
    <property type="term" value="F:electron transfer activity"/>
    <property type="evidence" value="ECO:0007669"/>
    <property type="project" value="InterPro"/>
</dbReference>
<dbReference type="InterPro" id="IPR014731">
    <property type="entry name" value="ETF_asu_C"/>
</dbReference>
<reference evidence="4 5" key="1">
    <citation type="submission" date="2014-09" db="EMBL/GenBank/DDBJ databases">
        <title>Isolation and characterization of Aurantimonas altamirensis ON-56566 from clinical sample following a dog bite.</title>
        <authorList>
            <person name="Eshaghi A."/>
            <person name="Li A."/>
            <person name="Shahinas D."/>
            <person name="Bahn P."/>
            <person name="Kus J.V."/>
            <person name="Patel S.N."/>
        </authorList>
    </citation>
    <scope>NUCLEOTIDE SEQUENCE [LARGE SCALE GENOMIC DNA]</scope>
    <source>
        <strain evidence="4 5">ON-56566</strain>
    </source>
</reference>
<dbReference type="InterPro" id="IPR014729">
    <property type="entry name" value="Rossmann-like_a/b/a_fold"/>
</dbReference>
<evidence type="ECO:0000256" key="2">
    <source>
        <dbReference type="ARBA" id="ARBA00022982"/>
    </source>
</evidence>
<dbReference type="AlphaFoldDB" id="A0A0B1Q5P5"/>
<proteinExistence type="inferred from homology"/>
<keyword evidence="2" id="KW-0813">Transport</keyword>
<dbReference type="SUPFAM" id="SSF52402">
    <property type="entry name" value="Adenine nucleotide alpha hydrolases-like"/>
    <property type="match status" value="1"/>
</dbReference>
<comment type="similarity">
    <text evidence="1">Belongs to the ETF alpha-subunit/FixB family.</text>
</comment>